<protein>
    <recommendedName>
        <fullName evidence="3">DUF465 domain-containing protein</fullName>
    </recommendedName>
</protein>
<dbReference type="AlphaFoldDB" id="A0A2S0N7D9"/>
<dbReference type="EMBL" id="CP027668">
    <property type="protein sequence ID" value="AVO44070.1"/>
    <property type="molecule type" value="Genomic_DNA"/>
</dbReference>
<dbReference type="Gene3D" id="6.10.280.50">
    <property type="match status" value="1"/>
</dbReference>
<gene>
    <name evidence="1" type="ORF">C6569_02755</name>
</gene>
<sequence>MSHTPHELAAEFPEKAGLISKLKQTDAHFARLADRYHAVNREIHRIDAQVAPASDDAAEELKKERLHLLDEIVAVMEKAA</sequence>
<dbReference type="Proteomes" id="UP000237889">
    <property type="component" value="Chromosome"/>
</dbReference>
<accession>A0A2S0N7D9</accession>
<dbReference type="InterPro" id="IPR038444">
    <property type="entry name" value="DUF465_sf"/>
</dbReference>
<dbReference type="InterPro" id="IPR007420">
    <property type="entry name" value="DUF465"/>
</dbReference>
<dbReference type="Pfam" id="PF04325">
    <property type="entry name" value="DUF465"/>
    <property type="match status" value="1"/>
</dbReference>
<dbReference type="RefSeq" id="WP_106747400.1">
    <property type="nucleotide sequence ID" value="NZ_CP027668.1"/>
</dbReference>
<proteinExistence type="predicted"/>
<evidence type="ECO:0008006" key="3">
    <source>
        <dbReference type="Google" id="ProtNLM"/>
    </source>
</evidence>
<reference evidence="1 2" key="1">
    <citation type="submission" date="2018-03" db="EMBL/GenBank/DDBJ databases">
        <title>Genome sequencing of Phreatobacter sp.</title>
        <authorList>
            <person name="Kim S.-J."/>
            <person name="Heo J."/>
            <person name="Kwon S.-W."/>
        </authorList>
    </citation>
    <scope>NUCLEOTIDE SEQUENCE [LARGE SCALE GENOMIC DNA]</scope>
    <source>
        <strain evidence="1 2">S-12</strain>
    </source>
</reference>
<name>A0A2S0N7D9_9HYPH</name>
<dbReference type="OrthoDB" id="1263265at2"/>
<dbReference type="KEGG" id="phr:C6569_02755"/>
<evidence type="ECO:0000313" key="1">
    <source>
        <dbReference type="EMBL" id="AVO44070.1"/>
    </source>
</evidence>
<keyword evidence="2" id="KW-1185">Reference proteome</keyword>
<organism evidence="1 2">
    <name type="scientific">Phreatobacter cathodiphilus</name>
    <dbReference type="NCBI Taxonomy" id="1868589"/>
    <lineage>
        <taxon>Bacteria</taxon>
        <taxon>Pseudomonadati</taxon>
        <taxon>Pseudomonadota</taxon>
        <taxon>Alphaproteobacteria</taxon>
        <taxon>Hyphomicrobiales</taxon>
        <taxon>Phreatobacteraceae</taxon>
        <taxon>Phreatobacter</taxon>
    </lineage>
</organism>
<evidence type="ECO:0000313" key="2">
    <source>
        <dbReference type="Proteomes" id="UP000237889"/>
    </source>
</evidence>